<keyword evidence="2" id="KW-0812">Transmembrane</keyword>
<evidence type="ECO:0000313" key="6">
    <source>
        <dbReference type="EMBL" id="ARP79489.1"/>
    </source>
</evidence>
<feature type="domain" description="DUF1232" evidence="5">
    <location>
        <begin position="52"/>
        <end position="87"/>
    </location>
</feature>
<evidence type="ECO:0000313" key="7">
    <source>
        <dbReference type="Proteomes" id="UP000194151"/>
    </source>
</evidence>
<evidence type="ECO:0000256" key="1">
    <source>
        <dbReference type="ARBA" id="ARBA00004127"/>
    </source>
</evidence>
<evidence type="ECO:0000256" key="3">
    <source>
        <dbReference type="ARBA" id="ARBA00022989"/>
    </source>
</evidence>
<organism evidence="6 7">
    <name type="scientific">Bordetella genomosp. 8</name>
    <dbReference type="NCBI Taxonomy" id="1416806"/>
    <lineage>
        <taxon>Bacteria</taxon>
        <taxon>Pseudomonadati</taxon>
        <taxon>Pseudomonadota</taxon>
        <taxon>Betaproteobacteria</taxon>
        <taxon>Burkholderiales</taxon>
        <taxon>Alcaligenaceae</taxon>
        <taxon>Bordetella</taxon>
    </lineage>
</organism>
<proteinExistence type="predicted"/>
<dbReference type="KEGG" id="bgv:CAL12_00720"/>
<keyword evidence="3" id="KW-1133">Transmembrane helix</keyword>
<comment type="subcellular location">
    <subcellularLocation>
        <location evidence="1">Endomembrane system</location>
        <topology evidence="1">Multi-pass membrane protein</topology>
    </subcellularLocation>
</comment>
<name>A0A1W6YEP8_9BORD</name>
<protein>
    <recommendedName>
        <fullName evidence="5">DUF1232 domain-containing protein</fullName>
    </recommendedName>
</protein>
<dbReference type="GO" id="GO:0012505">
    <property type="term" value="C:endomembrane system"/>
    <property type="evidence" value="ECO:0007669"/>
    <property type="project" value="UniProtKB-SubCell"/>
</dbReference>
<accession>A0A1W6YEP8</accession>
<dbReference type="InterPro" id="IPR010652">
    <property type="entry name" value="DUF1232"/>
</dbReference>
<keyword evidence="4" id="KW-0472">Membrane</keyword>
<evidence type="ECO:0000256" key="4">
    <source>
        <dbReference type="ARBA" id="ARBA00023136"/>
    </source>
</evidence>
<sequence>MVDMHSAYESAYTPPRFWRKLTRHAKGAGRQAVEKALWLFYALQAPGTPKWAKRVIYGALGYFVLPLDAIPDLAPLAGYTDDLAVMAAALATVAVYITDDVKRQADARLRQWFGHADPASGAPRE</sequence>
<dbReference type="STRING" id="1416806.CAL12_00720"/>
<gene>
    <name evidence="6" type="ORF">CAL12_00720</name>
</gene>
<evidence type="ECO:0000259" key="5">
    <source>
        <dbReference type="Pfam" id="PF06803"/>
    </source>
</evidence>
<dbReference type="Pfam" id="PF06803">
    <property type="entry name" value="DUF1232"/>
    <property type="match status" value="1"/>
</dbReference>
<dbReference type="EMBL" id="CP021108">
    <property type="protein sequence ID" value="ARP79489.1"/>
    <property type="molecule type" value="Genomic_DNA"/>
</dbReference>
<dbReference type="AlphaFoldDB" id="A0A1W6YEP8"/>
<dbReference type="PIRSF" id="PIRSF031804">
    <property type="entry name" value="UCP031804"/>
    <property type="match status" value="1"/>
</dbReference>
<dbReference type="InterPro" id="IPR016983">
    <property type="entry name" value="UCP031804"/>
</dbReference>
<dbReference type="Proteomes" id="UP000194151">
    <property type="component" value="Chromosome"/>
</dbReference>
<keyword evidence="7" id="KW-1185">Reference proteome</keyword>
<reference evidence="6 7" key="1">
    <citation type="submission" date="2017-05" db="EMBL/GenBank/DDBJ databases">
        <title>Complete and WGS of Bordetella genogroups.</title>
        <authorList>
            <person name="Spilker T."/>
            <person name="LiPuma J."/>
        </authorList>
    </citation>
    <scope>NUCLEOTIDE SEQUENCE [LARGE SCALE GENOMIC DNA]</scope>
    <source>
        <strain evidence="6 7">AU19157</strain>
    </source>
</reference>
<evidence type="ECO:0000256" key="2">
    <source>
        <dbReference type="ARBA" id="ARBA00022692"/>
    </source>
</evidence>